<dbReference type="Proteomes" id="UP000011080">
    <property type="component" value="Unassembled WGS sequence"/>
</dbReference>
<dbReference type="EMBL" id="JH884247">
    <property type="protein sequence ID" value="ELR45364.1"/>
    <property type="molecule type" value="Genomic_DNA"/>
</dbReference>
<evidence type="ECO:0000256" key="1">
    <source>
        <dbReference type="ARBA" id="ARBA00004613"/>
    </source>
</evidence>
<dbReference type="SUPFAM" id="SSF57392">
    <property type="entry name" value="Defensin-like"/>
    <property type="match status" value="1"/>
</dbReference>
<gene>
    <name evidence="9" type="ORF">M91_12997</name>
</gene>
<evidence type="ECO:0000256" key="6">
    <source>
        <dbReference type="ARBA" id="ARBA00023157"/>
    </source>
</evidence>
<dbReference type="Gene3D" id="3.10.360.10">
    <property type="entry name" value="Antimicrobial Peptide, Beta-defensin 2, Chain A"/>
    <property type="match status" value="1"/>
</dbReference>
<evidence type="ECO:0000313" key="10">
    <source>
        <dbReference type="Proteomes" id="UP000011080"/>
    </source>
</evidence>
<keyword evidence="2" id="KW-0964">Secreted</keyword>
<dbReference type="GO" id="GO:0060326">
    <property type="term" value="P:cell chemotaxis"/>
    <property type="evidence" value="ECO:0007669"/>
    <property type="project" value="TreeGrafter"/>
</dbReference>
<evidence type="ECO:0000256" key="7">
    <source>
        <dbReference type="SAM" id="SignalP"/>
    </source>
</evidence>
<sequence>MRLHHLLLGLLFLVLSAGSGFTQGISNPLSCRRNRGVCLPIRCPGSMRQIGTCFGP</sequence>
<dbReference type="GO" id="GO:0042056">
    <property type="term" value="F:chemoattractant activity"/>
    <property type="evidence" value="ECO:0007669"/>
    <property type="project" value="TreeGrafter"/>
</dbReference>
<evidence type="ECO:0000313" key="9">
    <source>
        <dbReference type="EMBL" id="ELR45364.1"/>
    </source>
</evidence>
<feature type="domain" description="Beta-defensin-like" evidence="8">
    <location>
        <begin position="27"/>
        <end position="56"/>
    </location>
</feature>
<dbReference type="AlphaFoldDB" id="L8HQ12"/>
<evidence type="ECO:0000256" key="2">
    <source>
        <dbReference type="ARBA" id="ARBA00022525"/>
    </source>
</evidence>
<protein>
    <recommendedName>
        <fullName evidence="8">Beta-defensin-like domain-containing protein</fullName>
    </recommendedName>
</protein>
<dbReference type="PANTHER" id="PTHR20515:SF2">
    <property type="entry name" value="DEFENSIN BETA 4A"/>
    <property type="match status" value="1"/>
</dbReference>
<keyword evidence="6" id="KW-1015">Disulfide bond</keyword>
<reference evidence="9 10" key="1">
    <citation type="journal article" date="2012" name="Nat. Genet.">
        <title>The yak genome and adaptation to life at high altitude.</title>
        <authorList>
            <person name="Qiu Q."/>
            <person name="Zhang G."/>
            <person name="Ma T."/>
            <person name="Qian W."/>
            <person name="Wang J."/>
            <person name="Ye Z."/>
            <person name="Cao C."/>
            <person name="Hu Q."/>
            <person name="Kim J."/>
            <person name="Larkin D.M."/>
            <person name="Auvil L."/>
            <person name="Capitanu B."/>
            <person name="Ma J."/>
            <person name="Lewin H.A."/>
            <person name="Qian X."/>
            <person name="Lang Y."/>
            <person name="Zhou R."/>
            <person name="Wang L."/>
            <person name="Wang K."/>
            <person name="Xia J."/>
            <person name="Liao S."/>
            <person name="Pan S."/>
            <person name="Lu X."/>
            <person name="Hou H."/>
            <person name="Wang Y."/>
            <person name="Zang X."/>
            <person name="Yin Y."/>
            <person name="Ma H."/>
            <person name="Zhang J."/>
            <person name="Wang Z."/>
            <person name="Zhang Y."/>
            <person name="Zhang D."/>
            <person name="Yonezawa T."/>
            <person name="Hasegawa M."/>
            <person name="Zhong Y."/>
            <person name="Liu W."/>
            <person name="Zhang Y."/>
            <person name="Huang Z."/>
            <person name="Zhang S."/>
            <person name="Long R."/>
            <person name="Yang H."/>
            <person name="Wang J."/>
            <person name="Lenstra J.A."/>
            <person name="Cooper D.N."/>
            <person name="Wu Y."/>
            <person name="Wang J."/>
            <person name="Shi P."/>
            <person name="Wang J."/>
            <person name="Liu J."/>
        </authorList>
    </citation>
    <scope>NUCLEOTIDE SEQUENCE [LARGE SCALE GENOMIC DNA]</scope>
    <source>
        <strain evidence="10">yakQH1</strain>
    </source>
</reference>
<proteinExistence type="predicted"/>
<organism evidence="9 10">
    <name type="scientific">Bos mutus</name>
    <name type="common">wild yak</name>
    <dbReference type="NCBI Taxonomy" id="72004"/>
    <lineage>
        <taxon>Eukaryota</taxon>
        <taxon>Metazoa</taxon>
        <taxon>Chordata</taxon>
        <taxon>Craniata</taxon>
        <taxon>Vertebrata</taxon>
        <taxon>Euteleostomi</taxon>
        <taxon>Mammalia</taxon>
        <taxon>Eutheria</taxon>
        <taxon>Laurasiatheria</taxon>
        <taxon>Artiodactyla</taxon>
        <taxon>Ruminantia</taxon>
        <taxon>Pecora</taxon>
        <taxon>Bovidae</taxon>
        <taxon>Bovinae</taxon>
        <taxon>Bos</taxon>
    </lineage>
</organism>
<keyword evidence="4" id="KW-0211">Defensin</keyword>
<keyword evidence="7" id="KW-0732">Signal</keyword>
<evidence type="ECO:0000256" key="4">
    <source>
        <dbReference type="ARBA" id="ARBA00022940"/>
    </source>
</evidence>
<comment type="subcellular location">
    <subcellularLocation>
        <location evidence="1">Secreted</location>
    </subcellularLocation>
</comment>
<evidence type="ECO:0000256" key="3">
    <source>
        <dbReference type="ARBA" id="ARBA00022529"/>
    </source>
</evidence>
<dbReference type="GO" id="GO:0042742">
    <property type="term" value="P:defense response to bacterium"/>
    <property type="evidence" value="ECO:0007669"/>
    <property type="project" value="UniProtKB-KW"/>
</dbReference>
<accession>L8HQ12</accession>
<dbReference type="GO" id="GO:0031731">
    <property type="term" value="F:CCR6 chemokine receptor binding"/>
    <property type="evidence" value="ECO:0007669"/>
    <property type="project" value="TreeGrafter"/>
</dbReference>
<keyword evidence="3" id="KW-0929">Antimicrobial</keyword>
<keyword evidence="5" id="KW-0044">Antibiotic</keyword>
<dbReference type="InterPro" id="IPR001855">
    <property type="entry name" value="Defensin_beta-like"/>
</dbReference>
<evidence type="ECO:0000259" key="8">
    <source>
        <dbReference type="Pfam" id="PF00711"/>
    </source>
</evidence>
<dbReference type="FunFam" id="3.10.360.10:FF:000001">
    <property type="entry name" value="Beta-defensin 1"/>
    <property type="match status" value="1"/>
</dbReference>
<feature type="chain" id="PRO_5003991343" description="Beta-defensin-like domain-containing protein" evidence="7">
    <location>
        <begin position="25"/>
        <end position="56"/>
    </location>
</feature>
<name>L8HQ12_9CETA</name>
<feature type="signal peptide" evidence="7">
    <location>
        <begin position="1"/>
        <end position="24"/>
    </location>
</feature>
<dbReference type="PANTHER" id="PTHR20515">
    <property type="entry name" value="BETA-DEFENSIN"/>
    <property type="match status" value="1"/>
</dbReference>
<evidence type="ECO:0000256" key="5">
    <source>
        <dbReference type="ARBA" id="ARBA00023022"/>
    </source>
</evidence>
<dbReference type="Pfam" id="PF00711">
    <property type="entry name" value="Defensin_beta"/>
    <property type="match status" value="1"/>
</dbReference>
<dbReference type="GO" id="GO:0005615">
    <property type="term" value="C:extracellular space"/>
    <property type="evidence" value="ECO:0007669"/>
    <property type="project" value="TreeGrafter"/>
</dbReference>